<organism evidence="2 3">
    <name type="scientific">Sphingobium amiense</name>
    <dbReference type="NCBI Taxonomy" id="135719"/>
    <lineage>
        <taxon>Bacteria</taxon>
        <taxon>Pseudomonadati</taxon>
        <taxon>Pseudomonadota</taxon>
        <taxon>Alphaproteobacteria</taxon>
        <taxon>Sphingomonadales</taxon>
        <taxon>Sphingomonadaceae</taxon>
        <taxon>Sphingobium</taxon>
    </lineage>
</organism>
<name>A0A494VWZ5_9SPHN</name>
<dbReference type="KEGG" id="sami:SAMIE_1004250"/>
<accession>A0A494VWZ5</accession>
<dbReference type="Proteomes" id="UP000279959">
    <property type="component" value="Chromosome"/>
</dbReference>
<sequence>MNTPPLIARLARHLAKDRPDDWPGHVEAAASILAILKDADEAMREEGDLAIWQRMIDAALRERWTMRQPGADGTSPGGADEEGDMRLTPDAIGHDRADWMHIRREQETSS</sequence>
<dbReference type="EMBL" id="AP018664">
    <property type="protein sequence ID" value="BBD96924.1"/>
    <property type="molecule type" value="Genomic_DNA"/>
</dbReference>
<proteinExistence type="predicted"/>
<reference evidence="2 3" key="1">
    <citation type="submission" date="2018-05" db="EMBL/GenBank/DDBJ databases">
        <title>Complete Genome Sequence of the Nonylphenol-Degrading Bacterium Sphingobium amiense DSM 16289T.</title>
        <authorList>
            <person name="Ootsuka M."/>
            <person name="Nishizawa T."/>
            <person name="Ohta H."/>
        </authorList>
    </citation>
    <scope>NUCLEOTIDE SEQUENCE [LARGE SCALE GENOMIC DNA]</scope>
    <source>
        <strain evidence="2 3">DSM 16289</strain>
    </source>
</reference>
<evidence type="ECO:0000313" key="3">
    <source>
        <dbReference type="Proteomes" id="UP000279959"/>
    </source>
</evidence>
<dbReference type="RefSeq" id="WP_066698029.1">
    <property type="nucleotide sequence ID" value="NZ_AP018664.1"/>
</dbReference>
<protein>
    <submittedName>
        <fullName evidence="2">Uncharacterized protein</fullName>
    </submittedName>
</protein>
<evidence type="ECO:0000256" key="1">
    <source>
        <dbReference type="SAM" id="MobiDB-lite"/>
    </source>
</evidence>
<evidence type="ECO:0000313" key="2">
    <source>
        <dbReference type="EMBL" id="BBD96924.1"/>
    </source>
</evidence>
<feature type="compositionally biased region" description="Basic and acidic residues" evidence="1">
    <location>
        <begin position="84"/>
        <end position="110"/>
    </location>
</feature>
<gene>
    <name evidence="2" type="ORF">SAMIE_1004250</name>
</gene>
<feature type="region of interest" description="Disordered" evidence="1">
    <location>
        <begin position="66"/>
        <end position="110"/>
    </location>
</feature>
<dbReference type="AlphaFoldDB" id="A0A494VWZ5"/>
<keyword evidence="3" id="KW-1185">Reference proteome</keyword>